<dbReference type="Pfam" id="PF04357">
    <property type="entry name" value="TamB"/>
    <property type="match status" value="1"/>
</dbReference>
<evidence type="ECO:0000256" key="5">
    <source>
        <dbReference type="SAM" id="MobiDB-lite"/>
    </source>
</evidence>
<comment type="subcellular location">
    <subcellularLocation>
        <location evidence="1">Membrane</location>
        <topology evidence="1">Single-pass membrane protein</topology>
    </subcellularLocation>
</comment>
<evidence type="ECO:0000313" key="8">
    <source>
        <dbReference type="EMBL" id="TQD39022.1"/>
    </source>
</evidence>
<accession>A0A507ZZL1</accession>
<feature type="domain" description="Translocation and assembly module TamB C-terminal" evidence="7">
    <location>
        <begin position="1197"/>
        <end position="1655"/>
    </location>
</feature>
<dbReference type="OrthoDB" id="9811276at2"/>
<protein>
    <submittedName>
        <fullName evidence="8">Translocation/assembly module TamB</fullName>
    </submittedName>
</protein>
<dbReference type="GO" id="GO:0090313">
    <property type="term" value="P:regulation of protein targeting to membrane"/>
    <property type="evidence" value="ECO:0007669"/>
    <property type="project" value="TreeGrafter"/>
</dbReference>
<dbReference type="EMBL" id="VIAR01000005">
    <property type="protein sequence ID" value="TQD39022.1"/>
    <property type="molecule type" value="Genomic_DNA"/>
</dbReference>
<evidence type="ECO:0000313" key="9">
    <source>
        <dbReference type="Proteomes" id="UP000317169"/>
    </source>
</evidence>
<feature type="region of interest" description="Disordered" evidence="5">
    <location>
        <begin position="1664"/>
        <end position="1700"/>
    </location>
</feature>
<feature type="compositionally biased region" description="Basic and acidic residues" evidence="5">
    <location>
        <begin position="1664"/>
        <end position="1687"/>
    </location>
</feature>
<gene>
    <name evidence="8" type="ORF">FKR84_06385</name>
</gene>
<dbReference type="InterPro" id="IPR052894">
    <property type="entry name" value="AsmA-related"/>
</dbReference>
<dbReference type="GO" id="GO:0009306">
    <property type="term" value="P:protein secretion"/>
    <property type="evidence" value="ECO:0007669"/>
    <property type="project" value="InterPro"/>
</dbReference>
<keyword evidence="2 6" id="KW-0812">Transmembrane</keyword>
<proteinExistence type="predicted"/>
<evidence type="ECO:0000256" key="2">
    <source>
        <dbReference type="ARBA" id="ARBA00022692"/>
    </source>
</evidence>
<dbReference type="Proteomes" id="UP000317169">
    <property type="component" value="Unassembled WGS sequence"/>
</dbReference>
<dbReference type="PANTHER" id="PTHR30441:SF4">
    <property type="entry name" value="PROTEIN ASMA"/>
    <property type="match status" value="1"/>
</dbReference>
<evidence type="ECO:0000256" key="4">
    <source>
        <dbReference type="ARBA" id="ARBA00023136"/>
    </source>
</evidence>
<keyword evidence="9" id="KW-1185">Reference proteome</keyword>
<keyword evidence="4 6" id="KW-0472">Membrane</keyword>
<evidence type="ECO:0000259" key="7">
    <source>
        <dbReference type="Pfam" id="PF04357"/>
    </source>
</evidence>
<evidence type="ECO:0000256" key="1">
    <source>
        <dbReference type="ARBA" id="ARBA00004167"/>
    </source>
</evidence>
<reference evidence="8 9" key="1">
    <citation type="submission" date="2019-06" db="EMBL/GenBank/DDBJ databases">
        <title>Flavibacter putida gen. nov., sp. nov., a novel marine bacterium of the family Flavobacteriaceae isolated from coastal seawater.</title>
        <authorList>
            <person name="Feng X."/>
        </authorList>
    </citation>
    <scope>NUCLEOTIDE SEQUENCE [LARGE SCALE GENOMIC DNA]</scope>
    <source>
        <strain evidence="8 9">PLHSN227</strain>
    </source>
</reference>
<dbReference type="InterPro" id="IPR007452">
    <property type="entry name" value="TamB_C"/>
</dbReference>
<sequence>MENSSEQYSVKENEKKNTRTAKIKKVLKILGKIFLSLLILIILLLLFIRSPWGQNIIVNKVTSYISDKTNTTVEIEKLFITFSGNLSLDGLYLEDKKGDTLLYSKKLEAEVPLLPIIKGNPISIDDVDWQGLTANVYRKDSINGFNYSFLIDAFASDTTAAKPAKESGPPKISVGSINLKNFKVNYSDAVSGMDARLNLGELLVEGKDIDLEKMKFHLASIQLKNTNVNYQQLKPIESTDTTSTGNLPHILVDDFLVENLSAYYNAPPQGLEALAEIRNFKITQTKANLEAQEIEVANFGLQNSDISVVIDTTKMQKDVQEKLPKKQEETFQWPQWQVGIAEIALENNAICYKQKDAFPRKGEFNPNAIQLTDFTLLAENIGLTKDGKANLQINELNFYEASGFELQELAFTANLDKNKLKVSNFNLATQKSKLAANLQINFSSLEEFIEKPENAQFTANLSNIKLNAQEAYIFAPELQQNEMFVKLANQPISGRIKVNGSLAKAEIKRMQLNWGKSTEIKLRGFVNNPTQVEKLYLDINEFSASTTQDELAKFVNPDSLGIAIPQNIELTGNFEGQLDNFTTNTRLTTTNGIVNVQGSFNQQGQIAFDSTIEIVELDLGEILQNEKLGKISLTLKTEGKGDNLNNLDATLNSEFSKLTYNKYDLSALKLSGKIKDGEGDVAMRFKDDNLNLDLDSHVKLDSVAPEVNATINVKGADLYTLGITKKKIRSKVKVTADFKGNAEDFKLKTAINEGVVVYDNRPYYLGDVYLNANVEKDSTAVAVNSSFLNATLNSNANPQQIGKALQQHVEHYFEKDTVFARELKNPVNLKLDLRFHDTPIISEVFLDGLERMDTLRANIAFNQAKHNLKADISLPYLEYNENIVDSLGIALNSDGKKANFDAAFAAIEAGPAKLPQTKINSNFKDEKLYLNFESFTDEGKLYAIHSVLEGKDSKRIFKILPEELILNQEDWQINTANQIVFGEKQLDFSNFVLSQNTQQVEIKNFTERNAKDWGLEFDSFKLSSILAYLNPQEHLIEGNVNGEVVFENPFKKPGFTADLKINDFTMFNSKLGVLSLEAESQSNNTYVVDAGIKGEEVDIDFNGNYKAAAQTPSFDLSLDINKIALHAIEEFVPDQIKNTEGNLEGKIKLTGTSKEPNYKGYLAFNNAAFNVKRLDSKFRLAEERINIDNDGIYFSSFTIQDAGGNNFSIDGDILTESFTNPEFDLKLKAKDFTALNSDKEDNDLYYGKAVFDVAANITGDLNFPVVEATLTIREETNLTYVIPETQLSIEKRDGIVIFVNKENPDNILTRQDESKSAAVITGIELRTKLNIEPKATFNVIINEQTDDNLKIVGQGDLIFSIARNGRTTLTGKYDISGGHYQMNLYGLVKREFDLDPSSSVTWQGDPTNANLDVRAIYKVQTSASSLMASQTAGASIEVKNRYKQRLPFLVYLNVDGELMRPKLNFNLGMPEDERGAIGGSVYSRVRQLNQQEDQLNKQVFSLLVLNKFYPESGSDGSQGGIATMARDNLNDALSDQLNMFSDRLTGDTGIDLNFGVNSYTDYQGQTAQNRTDLAISAKKKLFNDRVVVQAGSEVNVQGDRRPGEANPVIGNVSIEYLLTEDGRWRLKGFRKSEYENVIDGQVFVSGIALIFTREFNKFKELWDGSAKEEKKKEQEEEKKENEKKEGETANNKAVTNKEDK</sequence>
<dbReference type="GO" id="GO:0005886">
    <property type="term" value="C:plasma membrane"/>
    <property type="evidence" value="ECO:0007669"/>
    <property type="project" value="InterPro"/>
</dbReference>
<evidence type="ECO:0000256" key="6">
    <source>
        <dbReference type="SAM" id="Phobius"/>
    </source>
</evidence>
<keyword evidence="3 6" id="KW-1133">Transmembrane helix</keyword>
<dbReference type="PANTHER" id="PTHR30441">
    <property type="entry name" value="DUF748 DOMAIN-CONTAINING PROTEIN"/>
    <property type="match status" value="1"/>
</dbReference>
<name>A0A507ZZL1_9FLAO</name>
<organism evidence="8 9">
    <name type="scientific">Haloflavibacter putidus</name>
    <dbReference type="NCBI Taxonomy" id="2576776"/>
    <lineage>
        <taxon>Bacteria</taxon>
        <taxon>Pseudomonadati</taxon>
        <taxon>Bacteroidota</taxon>
        <taxon>Flavobacteriia</taxon>
        <taxon>Flavobacteriales</taxon>
        <taxon>Flavobacteriaceae</taxon>
        <taxon>Haloflavibacter</taxon>
    </lineage>
</organism>
<dbReference type="RefSeq" id="WP_141421470.1">
    <property type="nucleotide sequence ID" value="NZ_VIAR01000005.1"/>
</dbReference>
<feature type="transmembrane region" description="Helical" evidence="6">
    <location>
        <begin position="29"/>
        <end position="48"/>
    </location>
</feature>
<evidence type="ECO:0000256" key="3">
    <source>
        <dbReference type="ARBA" id="ARBA00022989"/>
    </source>
</evidence>
<comment type="caution">
    <text evidence="8">The sequence shown here is derived from an EMBL/GenBank/DDBJ whole genome shotgun (WGS) entry which is preliminary data.</text>
</comment>